<dbReference type="RefSeq" id="YP_009646387.1">
    <property type="nucleotide sequence ID" value="NC_042487.1"/>
</dbReference>
<keyword evidence="6 9" id="KW-0548">Nucleotidyltransferase</keyword>
<comment type="function">
    <text evidence="1 9">DNA-dependent RNA polymerase catalyzes the transcription of DNA into RNA using the four ribonucleoside triphosphates as substrates.</text>
</comment>
<dbReference type="AlphaFoldDB" id="A0A4D6C343"/>
<proteinExistence type="inferred from homology"/>
<dbReference type="InterPro" id="IPR007066">
    <property type="entry name" value="RNA_pol_Rpb1_3"/>
</dbReference>
<evidence type="ECO:0000256" key="9">
    <source>
        <dbReference type="RuleBase" id="RU004279"/>
    </source>
</evidence>
<dbReference type="EC" id="2.7.7.6" evidence="9"/>
<dbReference type="GO" id="GO:0000428">
    <property type="term" value="C:DNA-directed RNA polymerase complex"/>
    <property type="evidence" value="ECO:0007669"/>
    <property type="project" value="UniProtKB-KW"/>
</dbReference>
<evidence type="ECO:0000259" key="10">
    <source>
        <dbReference type="SMART" id="SM00663"/>
    </source>
</evidence>
<evidence type="ECO:0000256" key="3">
    <source>
        <dbReference type="ARBA" id="ARBA00022478"/>
    </source>
</evidence>
<keyword evidence="5 9" id="KW-0808">Transferase</keyword>
<accession>A0A4D6C343</accession>
<dbReference type="Gene3D" id="1.10.274.100">
    <property type="entry name" value="RNA polymerase Rpb1, domain 3"/>
    <property type="match status" value="1"/>
</dbReference>
<dbReference type="Gene3D" id="2.40.40.20">
    <property type="match status" value="1"/>
</dbReference>
<evidence type="ECO:0000256" key="8">
    <source>
        <dbReference type="ARBA" id="ARBA00048552"/>
    </source>
</evidence>
<dbReference type="InterPro" id="IPR042102">
    <property type="entry name" value="RNA_pol_Rpb1_3_sf"/>
</dbReference>
<dbReference type="SMART" id="SM00663">
    <property type="entry name" value="RPOLA_N"/>
    <property type="match status" value="1"/>
</dbReference>
<dbReference type="GO" id="GO:0006351">
    <property type="term" value="P:DNA-templated transcription"/>
    <property type="evidence" value="ECO:0007669"/>
    <property type="project" value="InterPro"/>
</dbReference>
<dbReference type="Pfam" id="PF04997">
    <property type="entry name" value="RNA_pol_Rpb1_1"/>
    <property type="match status" value="1"/>
</dbReference>
<geneLocation type="chloroplast" evidence="11"/>
<name>A0A4D6C343_9CHLO</name>
<dbReference type="Pfam" id="PF00623">
    <property type="entry name" value="RNA_pol_Rpb1_2"/>
    <property type="match status" value="2"/>
</dbReference>
<evidence type="ECO:0000256" key="7">
    <source>
        <dbReference type="ARBA" id="ARBA00023163"/>
    </source>
</evidence>
<dbReference type="InterPro" id="IPR007080">
    <property type="entry name" value="RNA_pol_Rpb1_1"/>
</dbReference>
<dbReference type="GO" id="GO:0003899">
    <property type="term" value="F:DNA-directed RNA polymerase activity"/>
    <property type="evidence" value="ECO:0007669"/>
    <property type="project" value="UniProtKB-EC"/>
</dbReference>
<reference evidence="11" key="1">
    <citation type="journal article" date="2019" name="Genome Biol. Evol.">
        <title>Tracing the Evolution of the Plastome and Mitogenome in the Chloropicophyceae Uncovered Convergent tRNA Gene Losses and a Variant Plastid Genetic Code.</title>
        <authorList>
            <person name="Turmel M."/>
            <person name="Dos Santos A.L."/>
            <person name="Otis C."/>
            <person name="Sergerie R."/>
            <person name="Lemieux C."/>
        </authorList>
    </citation>
    <scope>NUCLEOTIDE SEQUENCE</scope>
</reference>
<dbReference type="GeneID" id="40351148"/>
<dbReference type="PANTHER" id="PTHR19376">
    <property type="entry name" value="DNA-DIRECTED RNA POLYMERASE"/>
    <property type="match status" value="1"/>
</dbReference>
<feature type="domain" description="RNA polymerase N-terminal" evidence="10">
    <location>
        <begin position="371"/>
        <end position="664"/>
    </location>
</feature>
<evidence type="ECO:0000256" key="4">
    <source>
        <dbReference type="ARBA" id="ARBA00022640"/>
    </source>
</evidence>
<comment type="catalytic activity">
    <reaction evidence="8 9">
        <text>RNA(n) + a ribonucleoside 5'-triphosphate = RNA(n+1) + diphosphate</text>
        <dbReference type="Rhea" id="RHEA:21248"/>
        <dbReference type="Rhea" id="RHEA-COMP:14527"/>
        <dbReference type="Rhea" id="RHEA-COMP:17342"/>
        <dbReference type="ChEBI" id="CHEBI:33019"/>
        <dbReference type="ChEBI" id="CHEBI:61557"/>
        <dbReference type="ChEBI" id="CHEBI:140395"/>
        <dbReference type="EC" id="2.7.7.6"/>
    </reaction>
</comment>
<sequence>MNEAVKQKLGLQANQHFCKVNIQFPSEDDIICWTSRILPDTQDVVSQDEQSGQISHPGTINYKTKVPIPGGLLCEKTFGPRSADSCTCGEVIRVMRRNADAKNQRPEHGKWTCPICGGQWGDPRLRRYQMGYVKLRRTVVHPWILYSTPNYIALLLKSRRSDIQQLAWCNTVISLPFPAFQQSKNYLYSNSGRWSQNMIAWDNFKLVDSDTDDKLLPVGMSGNPDFFKSLNGVDMPSFLLDIKSYSQKVNSMYKSNRQSNTSTQTTTLSESRRDLVFVPCTGGTAIRGLLEGVDLITEEKTSVSAINYVYTLLHKMYNVSGFTEAQSRVNDRTKGSDEQWSKIENLLSTWQYHARRLRLLRHLMQSKVDLSGMTISLLPVLPPVFRPFLQLPNGGIATSDINTLYRHVLVRNLKLSTLGYTGAPDLDAFLLQESVDRLFDNTKAPRPMYPRNDLSPWAKCIKVPKPPLKSLSDGLKGKQGRFRQHLLGKRVDYSGRSVITSGPELQLTQCGLPLEIATELFQAWLLAYLCGGAPGRQTRLIGSLRQAKHILQHRPSAVWHLIEFFISEQVVLLNRAPTLHRFGIQAFEPVLVPGRAILLHPLVCPAYNADFDGDQMALHVPVSLETHTEARVILLAAQNFLNPSSGNPIVSLSQDMILGCYYLTSDPSVFNMKYGRRHTPGSTSEILFGSLEDVNTMYHRGLLSLHSWIWVRWHRPFTAWVKKQSPVELRVGARGSRVEIYEQCQCHYNRWGMLVDQYIQTTVGRVLLNQATLPIDLLNRLD</sequence>
<protein>
    <recommendedName>
        <fullName evidence="9">DNA-directed RNA polymerase subunit</fullName>
        <ecNumber evidence="9">2.7.7.6</ecNumber>
    </recommendedName>
</protein>
<evidence type="ECO:0000256" key="6">
    <source>
        <dbReference type="ARBA" id="ARBA00022695"/>
    </source>
</evidence>
<keyword evidence="7 9" id="KW-0804">Transcription</keyword>
<evidence type="ECO:0000256" key="2">
    <source>
        <dbReference type="ARBA" id="ARBA00007207"/>
    </source>
</evidence>
<keyword evidence="4 11" id="KW-0934">Plastid</keyword>
<dbReference type="PANTHER" id="PTHR19376:SF54">
    <property type="entry name" value="DNA-DIRECTED RNA POLYMERASE SUBUNIT BETA"/>
    <property type="match status" value="1"/>
</dbReference>
<dbReference type="InterPro" id="IPR006592">
    <property type="entry name" value="RNA_pol_N"/>
</dbReference>
<dbReference type="InterPro" id="IPR045867">
    <property type="entry name" value="DNA-dir_RpoC_beta_prime"/>
</dbReference>
<keyword evidence="3 9" id="KW-0240">DNA-directed RNA polymerase</keyword>
<dbReference type="EMBL" id="MK085993">
    <property type="protein sequence ID" value="QBX98145.1"/>
    <property type="molecule type" value="Genomic_DNA"/>
</dbReference>
<dbReference type="SUPFAM" id="SSF64484">
    <property type="entry name" value="beta and beta-prime subunits of DNA dependent RNA-polymerase"/>
    <property type="match status" value="1"/>
</dbReference>
<evidence type="ECO:0000313" key="11">
    <source>
        <dbReference type="EMBL" id="QBX98145.1"/>
    </source>
</evidence>
<keyword evidence="11" id="KW-0150">Chloroplast</keyword>
<evidence type="ECO:0000256" key="1">
    <source>
        <dbReference type="ARBA" id="ARBA00004026"/>
    </source>
</evidence>
<dbReference type="Pfam" id="PF04983">
    <property type="entry name" value="RNA_pol_Rpb1_3"/>
    <property type="match status" value="1"/>
</dbReference>
<comment type="similarity">
    <text evidence="2">Belongs to the RNA polymerase beta' chain family. RpoC1 subfamily.</text>
</comment>
<evidence type="ECO:0000256" key="5">
    <source>
        <dbReference type="ARBA" id="ARBA00022679"/>
    </source>
</evidence>
<dbReference type="InterPro" id="IPR000722">
    <property type="entry name" value="RNA_pol_asu"/>
</dbReference>
<dbReference type="GO" id="GO:0003677">
    <property type="term" value="F:DNA binding"/>
    <property type="evidence" value="ECO:0007669"/>
    <property type="project" value="InterPro"/>
</dbReference>
<organism evidence="11">
    <name type="scientific">Chloroparvula japonica</name>
    <dbReference type="NCBI Taxonomy" id="1411623"/>
    <lineage>
        <taxon>Eukaryota</taxon>
        <taxon>Viridiplantae</taxon>
        <taxon>Chlorophyta</taxon>
        <taxon>Chloropicophyceae</taxon>
        <taxon>Chloropicales</taxon>
        <taxon>Chloropicaceae</taxon>
        <taxon>Chloroparvula</taxon>
    </lineage>
</organism>
<gene>
    <name evidence="11" type="primary">rpoC1</name>
</gene>